<accession>A0A7J7EU74</accession>
<keyword evidence="8" id="KW-1185">Reference proteome</keyword>
<evidence type="ECO:0000256" key="6">
    <source>
        <dbReference type="SAM" id="SignalP"/>
    </source>
</evidence>
<dbReference type="GO" id="GO:0005615">
    <property type="term" value="C:extracellular space"/>
    <property type="evidence" value="ECO:0007669"/>
    <property type="project" value="TreeGrafter"/>
</dbReference>
<dbReference type="GO" id="GO:0005634">
    <property type="term" value="C:nucleus"/>
    <property type="evidence" value="ECO:0007669"/>
    <property type="project" value="TreeGrafter"/>
</dbReference>
<dbReference type="EMBL" id="JACDTQ010002401">
    <property type="protein sequence ID" value="KAF5919198.1"/>
    <property type="molecule type" value="Genomic_DNA"/>
</dbReference>
<comment type="similarity">
    <text evidence="2">Belongs to the clusterin family.</text>
</comment>
<dbReference type="AlphaFoldDB" id="A0A7J7EU74"/>
<dbReference type="PANTHER" id="PTHR10970">
    <property type="entry name" value="CLUSTERIN"/>
    <property type="match status" value="1"/>
</dbReference>
<dbReference type="Proteomes" id="UP000551758">
    <property type="component" value="Unassembled WGS sequence"/>
</dbReference>
<feature type="non-terminal residue" evidence="7">
    <location>
        <position position="179"/>
    </location>
</feature>
<dbReference type="PANTHER" id="PTHR10970:SF2">
    <property type="entry name" value="CLUSTERIN-LIKE PROTEIN 1"/>
    <property type="match status" value="1"/>
</dbReference>
<comment type="caution">
    <text evidence="7">The sequence shown here is derived from an EMBL/GenBank/DDBJ whole genome shotgun (WGS) entry which is preliminary data.</text>
</comment>
<proteinExistence type="inferred from homology"/>
<reference evidence="7 8" key="1">
    <citation type="journal article" date="2020" name="Mol. Biol. Evol.">
        <title>Interspecific Gene Flow and the Evolution of Specialization in Black and White Rhinoceros.</title>
        <authorList>
            <person name="Moodley Y."/>
            <person name="Westbury M.V."/>
            <person name="Russo I.M."/>
            <person name="Gopalakrishnan S."/>
            <person name="Rakotoarivelo A."/>
            <person name="Olsen R.A."/>
            <person name="Prost S."/>
            <person name="Tunstall T."/>
            <person name="Ryder O.A."/>
            <person name="Dalen L."/>
            <person name="Bruford M.W."/>
        </authorList>
    </citation>
    <scope>NUCLEOTIDE SEQUENCE [LARGE SCALE GENOMIC DNA]</scope>
    <source>
        <strain evidence="7">SBR-YM</strain>
        <tissue evidence="7">Skin</tissue>
    </source>
</reference>
<feature type="chain" id="PRO_5029908109" evidence="6">
    <location>
        <begin position="25"/>
        <end position="179"/>
    </location>
</feature>
<gene>
    <name evidence="7" type="ORF">HPG69_003838</name>
</gene>
<organism evidence="7 8">
    <name type="scientific">Diceros bicornis minor</name>
    <name type="common">South-central black rhinoceros</name>
    <dbReference type="NCBI Taxonomy" id="77932"/>
    <lineage>
        <taxon>Eukaryota</taxon>
        <taxon>Metazoa</taxon>
        <taxon>Chordata</taxon>
        <taxon>Craniata</taxon>
        <taxon>Vertebrata</taxon>
        <taxon>Euteleostomi</taxon>
        <taxon>Mammalia</taxon>
        <taxon>Eutheria</taxon>
        <taxon>Laurasiatheria</taxon>
        <taxon>Perissodactyla</taxon>
        <taxon>Rhinocerotidae</taxon>
        <taxon>Diceros</taxon>
    </lineage>
</organism>
<evidence type="ECO:0000256" key="4">
    <source>
        <dbReference type="ARBA" id="ARBA00023157"/>
    </source>
</evidence>
<dbReference type="Pfam" id="PF01093">
    <property type="entry name" value="Clusterin"/>
    <property type="match status" value="1"/>
</dbReference>
<keyword evidence="5" id="KW-0325">Glycoprotein</keyword>
<feature type="signal peptide" evidence="6">
    <location>
        <begin position="1"/>
        <end position="24"/>
    </location>
</feature>
<sequence length="179" mass="20936">YSGNMKPPLLVFIAYLLWLKDCHCAPTWKDKTVVRGHLKDSERMGYNDVESEFDAIKEQISKKKTATYLLGLSKAGEIDVDEEVQEALIGMKQMKIMMERREEEHTNLMKTLKKCREEKQVQSLKIISVLKHIWTINIALVRAIDELPIFPNNRFSGEQPLLEEKFEGNFRFLQRTYSL</sequence>
<keyword evidence="6" id="KW-0732">Signal</keyword>
<name>A0A7J7EU74_DICBM</name>
<comment type="subcellular location">
    <subcellularLocation>
        <location evidence="1">Secreted</location>
    </subcellularLocation>
</comment>
<protein>
    <submittedName>
        <fullName evidence="7">Uncharacterized protein</fullName>
    </submittedName>
</protein>
<evidence type="ECO:0000313" key="8">
    <source>
        <dbReference type="Proteomes" id="UP000551758"/>
    </source>
</evidence>
<evidence type="ECO:0000256" key="1">
    <source>
        <dbReference type="ARBA" id="ARBA00004613"/>
    </source>
</evidence>
<evidence type="ECO:0000256" key="3">
    <source>
        <dbReference type="ARBA" id="ARBA00022525"/>
    </source>
</evidence>
<evidence type="ECO:0000313" key="7">
    <source>
        <dbReference type="EMBL" id="KAF5919198.1"/>
    </source>
</evidence>
<keyword evidence="3" id="KW-0964">Secreted</keyword>
<dbReference type="InterPro" id="IPR000753">
    <property type="entry name" value="Clusterin-like"/>
</dbReference>
<keyword evidence="4" id="KW-1015">Disulfide bond</keyword>
<dbReference type="GO" id="GO:0051787">
    <property type="term" value="F:misfolded protein binding"/>
    <property type="evidence" value="ECO:0007669"/>
    <property type="project" value="TreeGrafter"/>
</dbReference>
<evidence type="ECO:0000256" key="5">
    <source>
        <dbReference type="ARBA" id="ARBA00023180"/>
    </source>
</evidence>
<evidence type="ECO:0000256" key="2">
    <source>
        <dbReference type="ARBA" id="ARBA00010069"/>
    </source>
</evidence>